<keyword evidence="4" id="KW-0997">Cell inner membrane</keyword>
<evidence type="ECO:0000256" key="3">
    <source>
        <dbReference type="ARBA" id="ARBA00022516"/>
    </source>
</evidence>
<feature type="transmembrane region" description="Helical" evidence="11">
    <location>
        <begin position="114"/>
        <end position="132"/>
    </location>
</feature>
<evidence type="ECO:0000256" key="2">
    <source>
        <dbReference type="ARBA" id="ARBA00022475"/>
    </source>
</evidence>
<dbReference type="GO" id="GO:0009245">
    <property type="term" value="P:lipid A biosynthetic process"/>
    <property type="evidence" value="ECO:0007669"/>
    <property type="project" value="UniProtKB-KW"/>
</dbReference>
<keyword evidence="8 11" id="KW-1133">Transmembrane helix</keyword>
<feature type="transmembrane region" description="Helical" evidence="11">
    <location>
        <begin position="204"/>
        <end position="222"/>
    </location>
</feature>
<dbReference type="EMBL" id="LDJM01000003">
    <property type="protein sequence ID" value="KRG79471.1"/>
    <property type="molecule type" value="Genomic_DNA"/>
</dbReference>
<keyword evidence="3" id="KW-0444">Lipid biosynthesis</keyword>
<evidence type="ECO:0000256" key="6">
    <source>
        <dbReference type="ARBA" id="ARBA00022692"/>
    </source>
</evidence>
<evidence type="ECO:0000256" key="8">
    <source>
        <dbReference type="ARBA" id="ARBA00022989"/>
    </source>
</evidence>
<feature type="transmembrane region" description="Helical" evidence="11">
    <location>
        <begin position="57"/>
        <end position="75"/>
    </location>
</feature>
<dbReference type="RefSeq" id="WP_057636297.1">
    <property type="nucleotide sequence ID" value="NZ_LDJM01000003.1"/>
</dbReference>
<comment type="subcellular location">
    <subcellularLocation>
        <location evidence="1">Cell membrane</location>
        <topology evidence="1">Multi-pass membrane protein</topology>
    </subcellularLocation>
</comment>
<gene>
    <name evidence="13" type="ORF">ABB30_00560</name>
</gene>
<dbReference type="AlphaFoldDB" id="A0A0R0DB30"/>
<accession>A0A0R0DB30</accession>
<dbReference type="GO" id="GO:0009103">
    <property type="term" value="P:lipopolysaccharide biosynthetic process"/>
    <property type="evidence" value="ECO:0007669"/>
    <property type="project" value="UniProtKB-KW"/>
</dbReference>
<evidence type="ECO:0000256" key="9">
    <source>
        <dbReference type="ARBA" id="ARBA00023098"/>
    </source>
</evidence>
<keyword evidence="6 11" id="KW-0812">Transmembrane</keyword>
<dbReference type="Gene3D" id="1.10.3730.20">
    <property type="match status" value="2"/>
</dbReference>
<evidence type="ECO:0000256" key="5">
    <source>
        <dbReference type="ARBA" id="ARBA00022556"/>
    </source>
</evidence>
<evidence type="ECO:0000256" key="7">
    <source>
        <dbReference type="ARBA" id="ARBA00022985"/>
    </source>
</evidence>
<feature type="transmembrane region" description="Helical" evidence="11">
    <location>
        <begin position="87"/>
        <end position="108"/>
    </location>
</feature>
<comment type="caution">
    <text evidence="13">The sequence shown here is derived from an EMBL/GenBank/DDBJ whole genome shotgun (WGS) entry which is preliminary data.</text>
</comment>
<keyword evidence="5" id="KW-0441">Lipid A biosynthesis</keyword>
<dbReference type="SUPFAM" id="SSF103481">
    <property type="entry name" value="Multidrug resistance efflux transporter EmrE"/>
    <property type="match status" value="2"/>
</dbReference>
<reference evidence="13 14" key="1">
    <citation type="submission" date="2015-05" db="EMBL/GenBank/DDBJ databases">
        <title>Genome sequencing and analysis of members of genus Stenotrophomonas.</title>
        <authorList>
            <person name="Patil P.P."/>
            <person name="Midha S."/>
            <person name="Patil P.B."/>
        </authorList>
    </citation>
    <scope>NUCLEOTIDE SEQUENCE [LARGE SCALE GENOMIC DNA]</scope>
    <source>
        <strain evidence="13 14">DSM 24757</strain>
    </source>
</reference>
<keyword evidence="9" id="KW-0443">Lipid metabolism</keyword>
<dbReference type="InterPro" id="IPR000620">
    <property type="entry name" value="EamA_dom"/>
</dbReference>
<dbReference type="GO" id="GO:0005886">
    <property type="term" value="C:plasma membrane"/>
    <property type="evidence" value="ECO:0007669"/>
    <property type="project" value="UniProtKB-SubCell"/>
</dbReference>
<dbReference type="Proteomes" id="UP000050956">
    <property type="component" value="Unassembled WGS sequence"/>
</dbReference>
<feature type="transmembrane region" description="Helical" evidence="11">
    <location>
        <begin position="166"/>
        <end position="188"/>
    </location>
</feature>
<dbReference type="GO" id="GO:0022857">
    <property type="term" value="F:transmembrane transporter activity"/>
    <property type="evidence" value="ECO:0007669"/>
    <property type="project" value="InterPro"/>
</dbReference>
<dbReference type="STRING" id="336566.ABB30_00560"/>
<dbReference type="OrthoDB" id="9783707at2"/>
<evidence type="ECO:0000313" key="13">
    <source>
        <dbReference type="EMBL" id="KRG79471.1"/>
    </source>
</evidence>
<protein>
    <submittedName>
        <fullName evidence="13">Membrane protein</fullName>
    </submittedName>
</protein>
<evidence type="ECO:0000259" key="12">
    <source>
        <dbReference type="Pfam" id="PF00892"/>
    </source>
</evidence>
<sequence>MSLGVFCTVLFAAMLHASWNAVVKQGSDKLLTTVLLTSFGALLSLPWLPLLPLPAGASWPWLGLSVVLQVAYYLLIARTYQTGEMSLSYPLMRGVAPLLVAMAGSVLFAQSLPAASWVAIGLICGGILLLSIGKQPRGMLLPLGIACLIATCTLVDAHGVGLSGTALGYSLWLFVLSALPLLLWALLARRPQLHALARQQWQQGLLAGFGFTASCAIALWAMTQAPVAMVSALRETSILFALLISTIWLKEQVSIQRLLSAGLIIGGVVMLRLG</sequence>
<evidence type="ECO:0000313" key="14">
    <source>
        <dbReference type="Proteomes" id="UP000050956"/>
    </source>
</evidence>
<dbReference type="Pfam" id="PF00892">
    <property type="entry name" value="EamA"/>
    <property type="match status" value="1"/>
</dbReference>
<feature type="transmembrane region" description="Helical" evidence="11">
    <location>
        <begin position="139"/>
        <end position="160"/>
    </location>
</feature>
<dbReference type="InterPro" id="IPR000390">
    <property type="entry name" value="Small_drug/metabolite_transptr"/>
</dbReference>
<dbReference type="PANTHER" id="PTHR30561">
    <property type="entry name" value="SMR FAMILY PROTON-DEPENDENT DRUG EFFLUX TRANSPORTER SUGE"/>
    <property type="match status" value="1"/>
</dbReference>
<keyword evidence="2" id="KW-1003">Cell membrane</keyword>
<evidence type="ECO:0000256" key="1">
    <source>
        <dbReference type="ARBA" id="ARBA00004651"/>
    </source>
</evidence>
<evidence type="ECO:0000256" key="10">
    <source>
        <dbReference type="ARBA" id="ARBA00023136"/>
    </source>
</evidence>
<name>A0A0R0DB30_9GAMM</name>
<feature type="transmembrane region" description="Helical" evidence="11">
    <location>
        <begin position="228"/>
        <end position="248"/>
    </location>
</feature>
<keyword evidence="10 11" id="KW-0472">Membrane</keyword>
<dbReference type="PANTHER" id="PTHR30561:SF9">
    <property type="entry name" value="4-AMINO-4-DEOXY-L-ARABINOSE-PHOSPHOUNDECAPRENOL FLIPPASE SUBUNIT ARNF-RELATED"/>
    <property type="match status" value="1"/>
</dbReference>
<dbReference type="InterPro" id="IPR037185">
    <property type="entry name" value="EmrE-like"/>
</dbReference>
<keyword evidence="7" id="KW-0448">Lipopolysaccharide biosynthesis</keyword>
<dbReference type="PATRIC" id="fig|336566.3.peg.1779"/>
<feature type="domain" description="EamA" evidence="12">
    <location>
        <begin position="138"/>
        <end position="271"/>
    </location>
</feature>
<evidence type="ECO:0000256" key="4">
    <source>
        <dbReference type="ARBA" id="ARBA00022519"/>
    </source>
</evidence>
<keyword evidence="14" id="KW-1185">Reference proteome</keyword>
<evidence type="ECO:0000256" key="11">
    <source>
        <dbReference type="SAM" id="Phobius"/>
    </source>
</evidence>
<organism evidence="13 14">
    <name type="scientific">Stenotrophomonas ginsengisoli</name>
    <dbReference type="NCBI Taxonomy" id="336566"/>
    <lineage>
        <taxon>Bacteria</taxon>
        <taxon>Pseudomonadati</taxon>
        <taxon>Pseudomonadota</taxon>
        <taxon>Gammaproteobacteria</taxon>
        <taxon>Lysobacterales</taxon>
        <taxon>Lysobacteraceae</taxon>
        <taxon>Stenotrophomonas</taxon>
    </lineage>
</organism>
<proteinExistence type="predicted"/>